<evidence type="ECO:0000256" key="4">
    <source>
        <dbReference type="ARBA" id="ARBA00022845"/>
    </source>
</evidence>
<dbReference type="GO" id="GO:0048027">
    <property type="term" value="F:mRNA 5'-UTR binding"/>
    <property type="evidence" value="ECO:0007669"/>
    <property type="project" value="UniProtKB-UniRule"/>
</dbReference>
<dbReference type="GO" id="GO:0005829">
    <property type="term" value="C:cytosol"/>
    <property type="evidence" value="ECO:0007669"/>
    <property type="project" value="TreeGrafter"/>
</dbReference>
<dbReference type="Proteomes" id="UP000621436">
    <property type="component" value="Unassembled WGS sequence"/>
</dbReference>
<evidence type="ECO:0000256" key="2">
    <source>
        <dbReference type="ARBA" id="ARBA00022491"/>
    </source>
</evidence>
<dbReference type="GO" id="GO:0044781">
    <property type="term" value="P:bacterial-type flagellum organization"/>
    <property type="evidence" value="ECO:0007669"/>
    <property type="project" value="UniProtKB-KW"/>
</dbReference>
<evidence type="ECO:0000256" key="5">
    <source>
        <dbReference type="ARBA" id="ARBA00022884"/>
    </source>
</evidence>
<evidence type="ECO:0000256" key="6">
    <source>
        <dbReference type="HAMAP-Rule" id="MF_00167"/>
    </source>
</evidence>
<dbReference type="FunFam" id="2.60.40.4380:FF:000002">
    <property type="entry name" value="Translational regulator CsrA"/>
    <property type="match status" value="1"/>
</dbReference>
<dbReference type="InterPro" id="IPR003751">
    <property type="entry name" value="CsrA"/>
</dbReference>
<name>A0A931ARX6_9FIRM</name>
<protein>
    <recommendedName>
        <fullName evidence="6">Translational regulator CsrA</fullName>
    </recommendedName>
</protein>
<dbReference type="RefSeq" id="WP_270454892.1">
    <property type="nucleotide sequence ID" value="NZ_JADPIE010000007.1"/>
</dbReference>
<dbReference type="Gene3D" id="2.60.40.4380">
    <property type="entry name" value="Translational regulator CsrA"/>
    <property type="match status" value="1"/>
</dbReference>
<dbReference type="NCBIfam" id="TIGR00202">
    <property type="entry name" value="csrA"/>
    <property type="match status" value="1"/>
</dbReference>
<reference evidence="7" key="1">
    <citation type="submission" date="2020-11" db="EMBL/GenBank/DDBJ databases">
        <title>Halonatronomonas betainensis gen. nov., sp. nov. a novel haloalkaliphilic representative of the family Halanaerobiacae capable of betaine degradation.</title>
        <authorList>
            <person name="Boltyanskaya Y."/>
            <person name="Kevbrin V."/>
            <person name="Detkova E."/>
            <person name="Grouzdev D.S."/>
            <person name="Koziaeva V."/>
            <person name="Zhilina T."/>
        </authorList>
    </citation>
    <scope>NUCLEOTIDE SEQUENCE</scope>
    <source>
        <strain evidence="7">Z-7014</strain>
    </source>
</reference>
<keyword evidence="4 6" id="KW-0810">Translation regulation</keyword>
<dbReference type="PANTHER" id="PTHR34984">
    <property type="entry name" value="CARBON STORAGE REGULATOR"/>
    <property type="match status" value="1"/>
</dbReference>
<dbReference type="GO" id="GO:0006402">
    <property type="term" value="P:mRNA catabolic process"/>
    <property type="evidence" value="ECO:0007669"/>
    <property type="project" value="InterPro"/>
</dbReference>
<organism evidence="7 8">
    <name type="scientific">Halonatronomonas betaini</name>
    <dbReference type="NCBI Taxonomy" id="2778430"/>
    <lineage>
        <taxon>Bacteria</taxon>
        <taxon>Bacillati</taxon>
        <taxon>Bacillota</taxon>
        <taxon>Clostridia</taxon>
        <taxon>Halanaerobiales</taxon>
        <taxon>Halarsenatibacteraceae</taxon>
        <taxon>Halonatronomonas</taxon>
    </lineage>
</organism>
<dbReference type="Pfam" id="PF02599">
    <property type="entry name" value="CsrA"/>
    <property type="match status" value="1"/>
</dbReference>
<comment type="subunit">
    <text evidence="6">Homodimer; the beta-strands of each monomer intercalate to form a hydrophobic core, while the alpha-helices form wings that extend away from the core.</text>
</comment>
<dbReference type="GO" id="GO:0045947">
    <property type="term" value="P:negative regulation of translational initiation"/>
    <property type="evidence" value="ECO:0007669"/>
    <property type="project" value="UniProtKB-UniRule"/>
</dbReference>
<dbReference type="PANTHER" id="PTHR34984:SF1">
    <property type="entry name" value="CARBON STORAGE REGULATOR"/>
    <property type="match status" value="1"/>
</dbReference>
<proteinExistence type="inferred from homology"/>
<dbReference type="InterPro" id="IPR036107">
    <property type="entry name" value="CsrA_sf"/>
</dbReference>
<evidence type="ECO:0000256" key="1">
    <source>
        <dbReference type="ARBA" id="ARBA00022490"/>
    </source>
</evidence>
<evidence type="ECO:0000256" key="3">
    <source>
        <dbReference type="ARBA" id="ARBA00022795"/>
    </source>
</evidence>
<keyword evidence="5 6" id="KW-0694">RNA-binding</keyword>
<keyword evidence="8" id="KW-1185">Reference proteome</keyword>
<comment type="caution">
    <text evidence="7">The sequence shown here is derived from an EMBL/GenBank/DDBJ whole genome shotgun (WGS) entry which is preliminary data.</text>
</comment>
<gene>
    <name evidence="6 7" type="primary">csrA</name>
    <name evidence="7" type="ORF">I0Q91_12235</name>
</gene>
<comment type="function">
    <text evidence="6">A translational regulator that binds mRNA to regulate translation initiation and/or mRNA stability. Usually binds in the 5'-UTR at or near the Shine-Dalgarno sequence preventing ribosome-binding, thus repressing translation. Its main target seems to be the major flagellin gene, while its function is anatagonized by FliW.</text>
</comment>
<dbReference type="GO" id="GO:0006109">
    <property type="term" value="P:regulation of carbohydrate metabolic process"/>
    <property type="evidence" value="ECO:0007669"/>
    <property type="project" value="InterPro"/>
</dbReference>
<comment type="similarity">
    <text evidence="6">Belongs to the CsrA/RsmA family.</text>
</comment>
<evidence type="ECO:0000313" key="8">
    <source>
        <dbReference type="Proteomes" id="UP000621436"/>
    </source>
</evidence>
<dbReference type="EMBL" id="JADPIE010000007">
    <property type="protein sequence ID" value="MBF8437857.1"/>
    <property type="molecule type" value="Genomic_DNA"/>
</dbReference>
<dbReference type="AlphaFoldDB" id="A0A931ARX6"/>
<dbReference type="SUPFAM" id="SSF117130">
    <property type="entry name" value="CsrA-like"/>
    <property type="match status" value="1"/>
</dbReference>
<keyword evidence="2 6" id="KW-0678">Repressor</keyword>
<evidence type="ECO:0000313" key="7">
    <source>
        <dbReference type="EMBL" id="MBF8437857.1"/>
    </source>
</evidence>
<dbReference type="NCBIfam" id="NF002469">
    <property type="entry name" value="PRK01712.1"/>
    <property type="match status" value="1"/>
</dbReference>
<dbReference type="GO" id="GO:1902208">
    <property type="term" value="P:regulation of bacterial-type flagellum assembly"/>
    <property type="evidence" value="ECO:0007669"/>
    <property type="project" value="UniProtKB-UniRule"/>
</dbReference>
<dbReference type="HAMAP" id="MF_00167">
    <property type="entry name" value="CsrA"/>
    <property type="match status" value="1"/>
</dbReference>
<comment type="subcellular location">
    <subcellularLocation>
        <location evidence="6">Cytoplasm</location>
    </subcellularLocation>
</comment>
<accession>A0A931ARX6</accession>
<keyword evidence="3 6" id="KW-1005">Bacterial flagellum biogenesis</keyword>
<sequence>MLVLTRKKGEKIIIDDNIELTVVEIEGNKVKLGIDAPKSIEIHREEVYRRIEEENKEAASSKDLSRLGNLVIKKEEKDSK</sequence>
<keyword evidence="1 6" id="KW-0963">Cytoplasm</keyword>